<evidence type="ECO:0008006" key="3">
    <source>
        <dbReference type="Google" id="ProtNLM"/>
    </source>
</evidence>
<reference evidence="1" key="1">
    <citation type="submission" date="2014-09" db="EMBL/GenBank/DDBJ databases">
        <title>Draft genome sequence of an oleaginous Mucoromycotina fungus Mucor ambiguus NBRC6742.</title>
        <authorList>
            <person name="Takeda I."/>
            <person name="Yamane N."/>
            <person name="Morita T."/>
            <person name="Tamano K."/>
            <person name="Machida M."/>
            <person name="Baker S."/>
            <person name="Koike H."/>
        </authorList>
    </citation>
    <scope>NUCLEOTIDE SEQUENCE</scope>
    <source>
        <strain evidence="1">NBRC 6742</strain>
    </source>
</reference>
<dbReference type="PANTHER" id="PTHR36978:SF4">
    <property type="entry name" value="P-LOOP CONTAINING NUCLEOSIDE TRIPHOSPHATE HYDROLASE PROTEIN"/>
    <property type="match status" value="1"/>
</dbReference>
<evidence type="ECO:0000313" key="1">
    <source>
        <dbReference type="EMBL" id="GAN10270.1"/>
    </source>
</evidence>
<name>A0A0C9LXP2_9FUNG</name>
<dbReference type="SUPFAM" id="SSF52540">
    <property type="entry name" value="P-loop containing nucleoside triphosphate hydrolases"/>
    <property type="match status" value="1"/>
</dbReference>
<proteinExistence type="predicted"/>
<dbReference type="InterPro" id="IPR040632">
    <property type="entry name" value="Sulfotransfer_4"/>
</dbReference>
<dbReference type="STRING" id="91626.A0A0C9LXP2"/>
<gene>
    <name evidence="1" type="ORF">MAM1_0337c09808</name>
</gene>
<sequence length="229" mass="26154">MAPLKVIGAGFGRTGTEGLRAALNMLGHKTHHMRQFWEDQELNPDEFYEAYIHRDQADWDKLYANYDAAVDWPTVAFYKDLVAKYPDAKVILTVRSAESWYKSVKNTIYRASTTGLRAPEGSRMASFIRMATTIPIDGLLVDTEAFADEERMKKIYLSHIEDVKKTVPPERLLIMELGEGWARMCNFLGKEVPTEPYPRTNSSEEFEKMINVFESNPETATLPDGCWSN</sequence>
<dbReference type="InterPro" id="IPR027417">
    <property type="entry name" value="P-loop_NTPase"/>
</dbReference>
<dbReference type="Proteomes" id="UP000053815">
    <property type="component" value="Unassembled WGS sequence"/>
</dbReference>
<dbReference type="Gene3D" id="3.40.50.300">
    <property type="entry name" value="P-loop containing nucleotide triphosphate hydrolases"/>
    <property type="match status" value="1"/>
</dbReference>
<dbReference type="EMBL" id="DF836626">
    <property type="protein sequence ID" value="GAN10270.1"/>
    <property type="molecule type" value="Genomic_DNA"/>
</dbReference>
<dbReference type="PANTHER" id="PTHR36978">
    <property type="entry name" value="P-LOOP CONTAINING NUCLEOTIDE TRIPHOSPHATE HYDROLASE"/>
    <property type="match status" value="1"/>
</dbReference>
<protein>
    <recommendedName>
        <fullName evidence="3">NAD dependent epimerase/dehydratase</fullName>
    </recommendedName>
</protein>
<keyword evidence="2" id="KW-1185">Reference proteome</keyword>
<organism evidence="1">
    <name type="scientific">Mucor ambiguus</name>
    <dbReference type="NCBI Taxonomy" id="91626"/>
    <lineage>
        <taxon>Eukaryota</taxon>
        <taxon>Fungi</taxon>
        <taxon>Fungi incertae sedis</taxon>
        <taxon>Mucoromycota</taxon>
        <taxon>Mucoromycotina</taxon>
        <taxon>Mucoromycetes</taxon>
        <taxon>Mucorales</taxon>
        <taxon>Mucorineae</taxon>
        <taxon>Mucoraceae</taxon>
        <taxon>Mucor</taxon>
    </lineage>
</organism>
<dbReference type="Pfam" id="PF17784">
    <property type="entry name" value="Sulfotransfer_4"/>
    <property type="match status" value="1"/>
</dbReference>
<dbReference type="OrthoDB" id="408152at2759"/>
<dbReference type="AlphaFoldDB" id="A0A0C9LXP2"/>
<accession>A0A0C9LXP2</accession>
<evidence type="ECO:0000313" key="2">
    <source>
        <dbReference type="Proteomes" id="UP000053815"/>
    </source>
</evidence>